<keyword evidence="6 11" id="KW-1133">Transmembrane helix</keyword>
<dbReference type="InterPro" id="IPR004072">
    <property type="entry name" value="Vmron_rcpt_1"/>
</dbReference>
<evidence type="ECO:0000256" key="8">
    <source>
        <dbReference type="ARBA" id="ARBA00023136"/>
    </source>
</evidence>
<keyword evidence="13" id="KW-1185">Reference proteome</keyword>
<feature type="transmembrane region" description="Helical" evidence="11">
    <location>
        <begin position="207"/>
        <end position="225"/>
    </location>
</feature>
<evidence type="ECO:0000256" key="9">
    <source>
        <dbReference type="ARBA" id="ARBA00023170"/>
    </source>
</evidence>
<evidence type="ECO:0000256" key="2">
    <source>
        <dbReference type="ARBA" id="ARBA00010663"/>
    </source>
</evidence>
<dbReference type="PRINTS" id="PR01534">
    <property type="entry name" value="VOMERONASL1R"/>
</dbReference>
<keyword evidence="5 11" id="KW-0812">Transmembrane</keyword>
<evidence type="ECO:0000256" key="11">
    <source>
        <dbReference type="SAM" id="Phobius"/>
    </source>
</evidence>
<sequence length="532" mass="60402">MTPTDKVLETAGDKGARWEDTLCHLVPDIQSLRLIPDVMPSFGERYFLDDVGCKTTLYIYRVTRGLSICTTAFLSVFQAITINPLNSKWAWLRSKLSMCIYPSFLFFWVINLLIYIHIIETVRARNNFTTAGLGYYTIYCQSNQLQHRYSMAFLNAMVLRDLLFVILMMWSSVYMVTLLYKHRQRVQHIHSLSLALQSSPEIKATHTILLLLLVILLLLNLPHVISSPAPRYCPEIQGHLHDESPLARLPSCLGPVYVFGTSSLQSHSRAAGHLHLQVLAYLVLLPDKNHLKKPIDLICIHLTSVNALTILFKLIPDIVSSFGVKHFLDDVGCKATLYIYRVTRGLSICTTALLSGYQAITISPIHSSYIIETVEANHNVTIVGLEYSTLHCQTSQLRQNHSVAFGSVVIIRDLLFVILMMWSSLYTVNLLYKHRQRAQHIHSPSLSPQSSPEIKATHTILLLVSCFVFFHCSNNFIVFYVFHKPEKDSRLKRITGIFSSCYPTVCPFVLLKNSKITSKLTSSLSKLRIIFS</sequence>
<comment type="subcellular location">
    <subcellularLocation>
        <location evidence="1">Cell membrane</location>
        <topology evidence="1">Multi-pass membrane protein</topology>
    </subcellularLocation>
</comment>
<comment type="similarity">
    <text evidence="2">Belongs to the G-protein coupled receptor 1 family.</text>
</comment>
<evidence type="ECO:0000256" key="7">
    <source>
        <dbReference type="ARBA" id="ARBA00023040"/>
    </source>
</evidence>
<evidence type="ECO:0000313" key="13">
    <source>
        <dbReference type="Proteomes" id="UP000322234"/>
    </source>
</evidence>
<evidence type="ECO:0000256" key="4">
    <source>
        <dbReference type="ARBA" id="ARBA00022507"/>
    </source>
</evidence>
<dbReference type="AlphaFoldDB" id="A0A6B0RYA5"/>
<feature type="transmembrane region" description="Helical" evidence="11">
    <location>
        <begin position="98"/>
        <end position="118"/>
    </location>
</feature>
<gene>
    <name evidence="12" type="ORF">E5288_WYG017669</name>
</gene>
<keyword evidence="3" id="KW-1003">Cell membrane</keyword>
<keyword evidence="9" id="KW-0675">Receptor</keyword>
<dbReference type="GO" id="GO:0016503">
    <property type="term" value="F:pheromone receptor activity"/>
    <property type="evidence" value="ECO:0007669"/>
    <property type="project" value="InterPro"/>
</dbReference>
<dbReference type="Pfam" id="PF03402">
    <property type="entry name" value="V1R"/>
    <property type="match status" value="2"/>
</dbReference>
<proteinExistence type="inferred from homology"/>
<evidence type="ECO:0000256" key="5">
    <source>
        <dbReference type="ARBA" id="ARBA00022692"/>
    </source>
</evidence>
<evidence type="ECO:0000313" key="12">
    <source>
        <dbReference type="EMBL" id="MXQ92944.1"/>
    </source>
</evidence>
<feature type="transmembrane region" description="Helical" evidence="11">
    <location>
        <begin position="162"/>
        <end position="180"/>
    </location>
</feature>
<protein>
    <recommendedName>
        <fullName evidence="14">Vomeronasal type-1 receptor</fullName>
    </recommendedName>
</protein>
<name>A0A6B0RYA5_9CETA</name>
<evidence type="ECO:0000256" key="1">
    <source>
        <dbReference type="ARBA" id="ARBA00004651"/>
    </source>
</evidence>
<feature type="transmembrane region" description="Helical" evidence="11">
    <location>
        <begin position="65"/>
        <end position="86"/>
    </location>
</feature>
<evidence type="ECO:0000256" key="6">
    <source>
        <dbReference type="ARBA" id="ARBA00022989"/>
    </source>
</evidence>
<organism evidence="12 13">
    <name type="scientific">Bos mutus</name>
    <name type="common">wild yak</name>
    <dbReference type="NCBI Taxonomy" id="72004"/>
    <lineage>
        <taxon>Eukaryota</taxon>
        <taxon>Metazoa</taxon>
        <taxon>Chordata</taxon>
        <taxon>Craniata</taxon>
        <taxon>Vertebrata</taxon>
        <taxon>Euteleostomi</taxon>
        <taxon>Mammalia</taxon>
        <taxon>Eutheria</taxon>
        <taxon>Laurasiatheria</taxon>
        <taxon>Artiodactyla</taxon>
        <taxon>Ruminantia</taxon>
        <taxon>Pecora</taxon>
        <taxon>Bovidae</taxon>
        <taxon>Bovinae</taxon>
        <taxon>Bos</taxon>
    </lineage>
</organism>
<dbReference type="GO" id="GO:0019236">
    <property type="term" value="P:response to pheromone"/>
    <property type="evidence" value="ECO:0007669"/>
    <property type="project" value="UniProtKB-KW"/>
</dbReference>
<keyword evidence="4" id="KW-0589">Pheromone response</keyword>
<feature type="transmembrane region" description="Helical" evidence="11">
    <location>
        <begin position="460"/>
        <end position="482"/>
    </location>
</feature>
<dbReference type="Gene3D" id="1.20.1070.10">
    <property type="entry name" value="Rhodopsin 7-helix transmembrane proteins"/>
    <property type="match status" value="2"/>
</dbReference>
<dbReference type="EMBL" id="VBQZ03000089">
    <property type="protein sequence ID" value="MXQ92944.1"/>
    <property type="molecule type" value="Genomic_DNA"/>
</dbReference>
<evidence type="ECO:0000256" key="3">
    <source>
        <dbReference type="ARBA" id="ARBA00022475"/>
    </source>
</evidence>
<feature type="transmembrane region" description="Helical" evidence="11">
    <location>
        <begin position="414"/>
        <end position="432"/>
    </location>
</feature>
<comment type="caution">
    <text evidence="12">The sequence shown here is derived from an EMBL/GenBank/DDBJ whole genome shotgun (WGS) entry which is preliminary data.</text>
</comment>
<keyword evidence="8 11" id="KW-0472">Membrane</keyword>
<dbReference type="Proteomes" id="UP000322234">
    <property type="component" value="Unassembled WGS sequence"/>
</dbReference>
<reference evidence="12" key="1">
    <citation type="submission" date="2019-10" db="EMBL/GenBank/DDBJ databases">
        <title>The sequence and de novo assembly of the wild yak genome.</title>
        <authorList>
            <person name="Liu Y."/>
        </authorList>
    </citation>
    <scope>NUCLEOTIDE SEQUENCE [LARGE SCALE GENOMIC DNA]</scope>
    <source>
        <strain evidence="12">WY2019</strain>
    </source>
</reference>
<evidence type="ECO:0000256" key="10">
    <source>
        <dbReference type="ARBA" id="ARBA00023224"/>
    </source>
</evidence>
<keyword evidence="7" id="KW-0297">G-protein coupled receptor</keyword>
<keyword evidence="10" id="KW-0807">Transducer</keyword>
<evidence type="ECO:0008006" key="14">
    <source>
        <dbReference type="Google" id="ProtNLM"/>
    </source>
</evidence>
<dbReference type="PANTHER" id="PTHR24062">
    <property type="entry name" value="VOMERONASAL TYPE-1 RECEPTOR"/>
    <property type="match status" value="1"/>
</dbReference>
<dbReference type="SUPFAM" id="SSF81321">
    <property type="entry name" value="Family A G protein-coupled receptor-like"/>
    <property type="match status" value="2"/>
</dbReference>
<accession>A0A6B0RYA5</accession>
<dbReference type="GO" id="GO:0005886">
    <property type="term" value="C:plasma membrane"/>
    <property type="evidence" value="ECO:0007669"/>
    <property type="project" value="UniProtKB-SubCell"/>
</dbReference>